<dbReference type="OrthoDB" id="6431392at2759"/>
<dbReference type="Proteomes" id="UP000887116">
    <property type="component" value="Unassembled WGS sequence"/>
</dbReference>
<proteinExistence type="predicted"/>
<organism evidence="1 2">
    <name type="scientific">Trichonephila clavata</name>
    <name type="common">Joro spider</name>
    <name type="synonym">Nephila clavata</name>
    <dbReference type="NCBI Taxonomy" id="2740835"/>
    <lineage>
        <taxon>Eukaryota</taxon>
        <taxon>Metazoa</taxon>
        <taxon>Ecdysozoa</taxon>
        <taxon>Arthropoda</taxon>
        <taxon>Chelicerata</taxon>
        <taxon>Arachnida</taxon>
        <taxon>Araneae</taxon>
        <taxon>Araneomorphae</taxon>
        <taxon>Entelegynae</taxon>
        <taxon>Araneoidea</taxon>
        <taxon>Nephilidae</taxon>
        <taxon>Trichonephila</taxon>
    </lineage>
</organism>
<accession>A0A8X6FZP5</accession>
<comment type="caution">
    <text evidence="1">The sequence shown here is derived from an EMBL/GenBank/DDBJ whole genome shotgun (WGS) entry which is preliminary data.</text>
</comment>
<dbReference type="EMBL" id="BMAO01033673">
    <property type="protein sequence ID" value="GFQ91034.1"/>
    <property type="molecule type" value="Genomic_DNA"/>
</dbReference>
<evidence type="ECO:0000313" key="1">
    <source>
        <dbReference type="EMBL" id="GFQ91034.1"/>
    </source>
</evidence>
<evidence type="ECO:0000313" key="2">
    <source>
        <dbReference type="Proteomes" id="UP000887116"/>
    </source>
</evidence>
<reference evidence="1" key="1">
    <citation type="submission" date="2020-07" db="EMBL/GenBank/DDBJ databases">
        <title>Multicomponent nature underlies the extraordinary mechanical properties of spider dragline silk.</title>
        <authorList>
            <person name="Kono N."/>
            <person name="Nakamura H."/>
            <person name="Mori M."/>
            <person name="Yoshida Y."/>
            <person name="Ohtoshi R."/>
            <person name="Malay A.D."/>
            <person name="Moran D.A.P."/>
            <person name="Tomita M."/>
            <person name="Numata K."/>
            <person name="Arakawa K."/>
        </authorList>
    </citation>
    <scope>NUCLEOTIDE SEQUENCE</scope>
</reference>
<name>A0A8X6FZP5_TRICU</name>
<dbReference type="AlphaFoldDB" id="A0A8X6FZP5"/>
<gene>
    <name evidence="1" type="ORF">TNCT_626621</name>
</gene>
<sequence length="78" mass="8840">MNVLYMFKDKFASCKKVTAEVIKIYAEEELLKVILDEKQLVESRDDIDSDGYYGITLIVDGGRCKRIYGHGYNASIGV</sequence>
<keyword evidence="2" id="KW-1185">Reference proteome</keyword>
<protein>
    <submittedName>
        <fullName evidence="1">Uncharacterized protein</fullName>
    </submittedName>
</protein>